<evidence type="ECO:0000256" key="1">
    <source>
        <dbReference type="SAM" id="MobiDB-lite"/>
    </source>
</evidence>
<keyword evidence="3" id="KW-1185">Reference proteome</keyword>
<reference evidence="3" key="1">
    <citation type="journal article" date="2019" name="Int. J. Syst. Evol. Microbiol.">
        <title>The Global Catalogue of Microorganisms (GCM) 10K type strain sequencing project: providing services to taxonomists for standard genome sequencing and annotation.</title>
        <authorList>
            <consortium name="The Broad Institute Genomics Platform"/>
            <consortium name="The Broad Institute Genome Sequencing Center for Infectious Disease"/>
            <person name="Wu L."/>
            <person name="Ma J."/>
        </authorList>
    </citation>
    <scope>NUCLEOTIDE SEQUENCE [LARGE SCALE GENOMIC DNA]</scope>
    <source>
        <strain evidence="3">JCM 9092</strain>
    </source>
</reference>
<accession>A0ABP6M5M6</accession>
<evidence type="ECO:0000313" key="3">
    <source>
        <dbReference type="Proteomes" id="UP001501637"/>
    </source>
</evidence>
<dbReference type="EMBL" id="BAAAUG010000007">
    <property type="protein sequence ID" value="GAA3080810.1"/>
    <property type="molecule type" value="Genomic_DNA"/>
</dbReference>
<protein>
    <submittedName>
        <fullName evidence="2">Uncharacterized protein</fullName>
    </submittedName>
</protein>
<proteinExistence type="predicted"/>
<evidence type="ECO:0000313" key="2">
    <source>
        <dbReference type="EMBL" id="GAA3080810.1"/>
    </source>
</evidence>
<feature type="compositionally biased region" description="Pro residues" evidence="1">
    <location>
        <begin position="40"/>
        <end position="50"/>
    </location>
</feature>
<feature type="region of interest" description="Disordered" evidence="1">
    <location>
        <begin position="36"/>
        <end position="73"/>
    </location>
</feature>
<sequence>MASGVAAPRAAYFDTASAYAALFGGPAAYRAPRIRLRPNRPLPPTRPFTPHPTLAEQAFPPTRPIAPRCQGGA</sequence>
<name>A0ABP6M5M6_9ACTN</name>
<dbReference type="Proteomes" id="UP001501637">
    <property type="component" value="Unassembled WGS sequence"/>
</dbReference>
<gene>
    <name evidence="2" type="ORF">GCM10010449_01070</name>
</gene>
<comment type="caution">
    <text evidence="2">The sequence shown here is derived from an EMBL/GenBank/DDBJ whole genome shotgun (WGS) entry which is preliminary data.</text>
</comment>
<organism evidence="2 3">
    <name type="scientific">Streptomyces rectiviolaceus</name>
    <dbReference type="NCBI Taxonomy" id="332591"/>
    <lineage>
        <taxon>Bacteria</taxon>
        <taxon>Bacillati</taxon>
        <taxon>Actinomycetota</taxon>
        <taxon>Actinomycetes</taxon>
        <taxon>Kitasatosporales</taxon>
        <taxon>Streptomycetaceae</taxon>
        <taxon>Streptomyces</taxon>
    </lineage>
</organism>